<dbReference type="PANTHER" id="PTHR43690:SF18">
    <property type="entry name" value="INSULIN-DEGRADING ENZYME-RELATED"/>
    <property type="match status" value="1"/>
</dbReference>
<evidence type="ECO:0000256" key="1">
    <source>
        <dbReference type="ARBA" id="ARBA00001947"/>
    </source>
</evidence>
<dbReference type="FunFam" id="3.30.830.10:FF:000005">
    <property type="entry name" value="nardilysin isoform X1"/>
    <property type="match status" value="1"/>
</dbReference>
<dbReference type="Pfam" id="PF22456">
    <property type="entry name" value="PqqF-like_C_4"/>
    <property type="match status" value="1"/>
</dbReference>
<evidence type="ECO:0000259" key="10">
    <source>
        <dbReference type="Pfam" id="PF05193"/>
    </source>
</evidence>
<dbReference type="InterPro" id="IPR054734">
    <property type="entry name" value="PqqF-like_C_4"/>
</dbReference>
<feature type="domain" description="Peptidase M16 N-terminal" evidence="9">
    <location>
        <begin position="60"/>
        <end position="184"/>
    </location>
</feature>
<evidence type="ECO:0000256" key="7">
    <source>
        <dbReference type="ARBA" id="ARBA00023049"/>
    </source>
</evidence>
<comment type="caution">
    <text evidence="13">The sequence shown here is derived from an EMBL/GenBank/DDBJ whole genome shotgun (WGS) entry which is preliminary data.</text>
</comment>
<organism evidence="13 14">
    <name type="scientific">Pseudocohnilembus persalinus</name>
    <name type="common">Ciliate</name>
    <dbReference type="NCBI Taxonomy" id="266149"/>
    <lineage>
        <taxon>Eukaryota</taxon>
        <taxon>Sar</taxon>
        <taxon>Alveolata</taxon>
        <taxon>Ciliophora</taxon>
        <taxon>Intramacronucleata</taxon>
        <taxon>Oligohymenophorea</taxon>
        <taxon>Scuticociliatia</taxon>
        <taxon>Philasterida</taxon>
        <taxon>Pseudocohnilembidae</taxon>
        <taxon>Pseudocohnilembus</taxon>
    </lineage>
</organism>
<accession>A0A0V0R479</accession>
<dbReference type="Pfam" id="PF00675">
    <property type="entry name" value="Peptidase_M16"/>
    <property type="match status" value="1"/>
</dbReference>
<evidence type="ECO:0000256" key="3">
    <source>
        <dbReference type="ARBA" id="ARBA00022670"/>
    </source>
</evidence>
<dbReference type="PANTHER" id="PTHR43690">
    <property type="entry name" value="NARDILYSIN"/>
    <property type="match status" value="1"/>
</dbReference>
<comment type="similarity">
    <text evidence="2 8">Belongs to the peptidase M16 family.</text>
</comment>
<keyword evidence="14" id="KW-1185">Reference proteome</keyword>
<dbReference type="InterPro" id="IPR011249">
    <property type="entry name" value="Metalloenz_LuxS/M16"/>
</dbReference>
<sequence length="1005" mass="118806">MIIVLQRIQHSKILNRNVKKLDWFQNNFFTSSKTQVDIKKSPNDKRNYKYIKLKNNLECILIEDPETQKSAASLVVKAGALQDPLDREGLAHFCEHMLFLGSQKYPKQDQYRSYLTKNSGSCNASTSPYNTKYYFQVQNDAFNQAVDIFANCLISPLFNEDCVDRELNAIENEHQKNIQSDSRKIDRVFRLSTCENSVWRRFQTGNLRTLKFPDIRERLIEFHKKYYSANQMKLVLYSQQSLDKLTELAKIFENIPDYNKEDNVWIENTFPKDKWNKMIKIQTEQQRHQLKFSWLIDYQQDNYQNTPASYLAHILGTEVKGCILSMLMEQDLALELSAGYEDCLKRFSIFNISVQMTEKGQKNMDQIRNIIFKYIQMMKQNGIEKRIFDEQKLIRKILFDNMEQNKALEQANVLSSRLSLDINREDILEYGYLKREFRPDLIQNTMAFLNADNLRIQYISHQALANEEKEDIQVEDIYNTHFCIKELPQIIKQEFLNPVLNFKTNLSLDIPSPNRFLPNKLQFKGGKLENQPSIPQKIYESSKSEIWFKQDEVFKTPKLVSHLTIYSANLNFHQSLIKCSIYNSIFLKLFRQHLKELLYEASEANLNCNFSSSLLNGVGFDISVFGFDESIPSILNEVLHELGQFNPQNQDKFNDLLQKMKEGFYNFFKQSPHSQISFYNNSILQDQIKIKEDQFKYFQEANFEEFQQYIADYLKQVRYEWLILGNMEKQEAIQMAQNAEKTFENSQKVKGIVDLNVLPSVRCAKLQPGCNYYYEQQMELEDKNSCITKNYQFEPTLNIKNGLIIDIIINIIRSLIFNQLRTNEQLGYIVQTYPIVNHSVLSIQIRIQSSSKNPQYLAQRIDKYINELQTDVIDKLDLNELNIIKKSVKTNLKEKDTSIYREFNRYYQEIDLHRYDFDRKQQKILALDEITLEEVQNAFQQIFGKKTAKVLEVHLIGLGKEEEYQISKQERIEQYKQENIKYIQIEDIKVFKKTLEYYPAYNAKL</sequence>
<protein>
    <submittedName>
        <fullName evidence="13">Metalloenzyme, LuxS/M16 peptidase-like protein</fullName>
    </submittedName>
</protein>
<evidence type="ECO:0000259" key="11">
    <source>
        <dbReference type="Pfam" id="PF16187"/>
    </source>
</evidence>
<dbReference type="InterPro" id="IPR011765">
    <property type="entry name" value="Pept_M16_N"/>
</dbReference>
<dbReference type="Pfam" id="PF16187">
    <property type="entry name" value="Peptidase_M16_M"/>
    <property type="match status" value="1"/>
</dbReference>
<feature type="domain" description="Peptidase M16 middle/third" evidence="11">
    <location>
        <begin position="399"/>
        <end position="692"/>
    </location>
</feature>
<evidence type="ECO:0000313" key="14">
    <source>
        <dbReference type="Proteomes" id="UP000054937"/>
    </source>
</evidence>
<dbReference type="GO" id="GO:0006508">
    <property type="term" value="P:proteolysis"/>
    <property type="evidence" value="ECO:0007669"/>
    <property type="project" value="UniProtKB-KW"/>
</dbReference>
<dbReference type="InterPro" id="IPR032632">
    <property type="entry name" value="Peptidase_M16_M"/>
</dbReference>
<keyword evidence="3" id="KW-0645">Protease</keyword>
<dbReference type="InterPro" id="IPR001431">
    <property type="entry name" value="Pept_M16_Zn_BS"/>
</dbReference>
<reference evidence="13 14" key="1">
    <citation type="journal article" date="2015" name="Sci. Rep.">
        <title>Genome of the facultative scuticociliatosis pathogen Pseudocohnilembus persalinus provides insight into its virulence through horizontal gene transfer.</title>
        <authorList>
            <person name="Xiong J."/>
            <person name="Wang G."/>
            <person name="Cheng J."/>
            <person name="Tian M."/>
            <person name="Pan X."/>
            <person name="Warren A."/>
            <person name="Jiang C."/>
            <person name="Yuan D."/>
            <person name="Miao W."/>
        </authorList>
    </citation>
    <scope>NUCLEOTIDE SEQUENCE [LARGE SCALE GENOMIC DNA]</scope>
    <source>
        <strain evidence="13">36N120E</strain>
    </source>
</reference>
<evidence type="ECO:0000256" key="6">
    <source>
        <dbReference type="ARBA" id="ARBA00022833"/>
    </source>
</evidence>
<evidence type="ECO:0000256" key="5">
    <source>
        <dbReference type="ARBA" id="ARBA00022801"/>
    </source>
</evidence>
<name>A0A0V0R479_PSEPJ</name>
<feature type="domain" description="Coenzyme PQQ synthesis protein F-like C-terminal lobe" evidence="12">
    <location>
        <begin position="810"/>
        <end position="906"/>
    </location>
</feature>
<comment type="cofactor">
    <cofactor evidence="1">
        <name>Zn(2+)</name>
        <dbReference type="ChEBI" id="CHEBI:29105"/>
    </cofactor>
</comment>
<dbReference type="Gene3D" id="3.30.830.10">
    <property type="entry name" value="Metalloenzyme, LuxS/M16 peptidase-like"/>
    <property type="match status" value="4"/>
</dbReference>
<dbReference type="GO" id="GO:0046872">
    <property type="term" value="F:metal ion binding"/>
    <property type="evidence" value="ECO:0007669"/>
    <property type="project" value="UniProtKB-KW"/>
</dbReference>
<dbReference type="OrthoDB" id="952271at2759"/>
<keyword evidence="5" id="KW-0378">Hydrolase</keyword>
<evidence type="ECO:0000259" key="9">
    <source>
        <dbReference type="Pfam" id="PF00675"/>
    </source>
</evidence>
<dbReference type="InParanoid" id="A0A0V0R479"/>
<evidence type="ECO:0000256" key="2">
    <source>
        <dbReference type="ARBA" id="ARBA00007261"/>
    </source>
</evidence>
<keyword evidence="4" id="KW-0479">Metal-binding</keyword>
<dbReference type="PROSITE" id="PS00143">
    <property type="entry name" value="INSULINASE"/>
    <property type="match status" value="1"/>
</dbReference>
<evidence type="ECO:0000256" key="4">
    <source>
        <dbReference type="ARBA" id="ARBA00022723"/>
    </source>
</evidence>
<dbReference type="GO" id="GO:0005737">
    <property type="term" value="C:cytoplasm"/>
    <property type="evidence" value="ECO:0007669"/>
    <property type="project" value="UniProtKB-ARBA"/>
</dbReference>
<dbReference type="Proteomes" id="UP000054937">
    <property type="component" value="Unassembled WGS sequence"/>
</dbReference>
<evidence type="ECO:0000313" key="13">
    <source>
        <dbReference type="EMBL" id="KRX09293.1"/>
    </source>
</evidence>
<evidence type="ECO:0000259" key="12">
    <source>
        <dbReference type="Pfam" id="PF22456"/>
    </source>
</evidence>
<feature type="domain" description="Peptidase M16 C-terminal" evidence="10">
    <location>
        <begin position="216"/>
        <end position="392"/>
    </location>
</feature>
<dbReference type="InterPro" id="IPR050626">
    <property type="entry name" value="Peptidase_M16"/>
</dbReference>
<evidence type="ECO:0000256" key="8">
    <source>
        <dbReference type="RuleBase" id="RU004447"/>
    </source>
</evidence>
<proteinExistence type="inferred from homology"/>
<dbReference type="InterPro" id="IPR007863">
    <property type="entry name" value="Peptidase_M16_C"/>
</dbReference>
<keyword evidence="6" id="KW-0862">Zinc</keyword>
<dbReference type="FunFam" id="3.30.830.10:FF:000012">
    <property type="entry name" value="Protease 3"/>
    <property type="match status" value="1"/>
</dbReference>
<dbReference type="EMBL" id="LDAU01000053">
    <property type="protein sequence ID" value="KRX09293.1"/>
    <property type="molecule type" value="Genomic_DNA"/>
</dbReference>
<gene>
    <name evidence="13" type="ORF">PPERSA_05962</name>
</gene>
<keyword evidence="7" id="KW-0482">Metalloprotease</keyword>
<dbReference type="AlphaFoldDB" id="A0A0V0R479"/>
<dbReference type="OMA" id="RIQYISH"/>
<dbReference type="SUPFAM" id="SSF63411">
    <property type="entry name" value="LuxS/MPP-like metallohydrolase"/>
    <property type="match status" value="4"/>
</dbReference>
<dbReference type="GO" id="GO:0004222">
    <property type="term" value="F:metalloendopeptidase activity"/>
    <property type="evidence" value="ECO:0007669"/>
    <property type="project" value="InterPro"/>
</dbReference>
<dbReference type="Pfam" id="PF05193">
    <property type="entry name" value="Peptidase_M16_C"/>
    <property type="match status" value="1"/>
</dbReference>